<protein>
    <recommendedName>
        <fullName evidence="3">Periplasmic copper-binding protein NosD beta helix domain-containing protein</fullName>
    </recommendedName>
</protein>
<comment type="caution">
    <text evidence="1">The sequence shown here is derived from an EMBL/GenBank/DDBJ whole genome shotgun (WGS) entry which is preliminary data.</text>
</comment>
<dbReference type="Proteomes" id="UP000278475">
    <property type="component" value="Unassembled WGS sequence"/>
</dbReference>
<evidence type="ECO:0008006" key="3">
    <source>
        <dbReference type="Google" id="ProtNLM"/>
    </source>
</evidence>
<dbReference type="AlphaFoldDB" id="A0A497EK57"/>
<dbReference type="EMBL" id="QMQV01000146">
    <property type="protein sequence ID" value="RLE47179.1"/>
    <property type="molecule type" value="Genomic_DNA"/>
</dbReference>
<feature type="non-terminal residue" evidence="1">
    <location>
        <position position="1"/>
    </location>
</feature>
<proteinExistence type="predicted"/>
<evidence type="ECO:0000313" key="2">
    <source>
        <dbReference type="Proteomes" id="UP000278475"/>
    </source>
</evidence>
<name>A0A497EK57_9CREN</name>
<evidence type="ECO:0000313" key="1">
    <source>
        <dbReference type="EMBL" id="RLE47179.1"/>
    </source>
</evidence>
<gene>
    <name evidence="1" type="ORF">DRJ31_09260</name>
</gene>
<accession>A0A497EK57</accession>
<reference evidence="1 2" key="1">
    <citation type="submission" date="2018-06" db="EMBL/GenBank/DDBJ databases">
        <title>Extensive metabolic versatility and redundancy in microbially diverse, dynamic hydrothermal sediments.</title>
        <authorList>
            <person name="Dombrowski N."/>
            <person name="Teske A."/>
            <person name="Baker B.J."/>
        </authorList>
    </citation>
    <scope>NUCLEOTIDE SEQUENCE [LARGE SCALE GENOMIC DNA]</scope>
    <source>
        <strain evidence="1">B66_G16</strain>
    </source>
</reference>
<sequence length="224" mass="24862">SNNIIYHNNLIDNGVQASLYESYDNLWDDGYPSGGNYWSDYVGVDLSSGPYQNETGSDGIGDSLYIIDVNNTDRYPLMGPFGGLTSEGQNVTAYPSSDVCLIFENVAQEGLTTVSVTDDGPEPPSGFKLAGKYYDIETTANYTGKIRIRIIYDDANMMQKEETALCLMQWNETSNEWVDITTMLDIENNVIYGETTHLAIFALTVKLTPSGGFIKWKTLSIMMK</sequence>
<organism evidence="1 2">
    <name type="scientific">Thermoproteota archaeon</name>
    <dbReference type="NCBI Taxonomy" id="2056631"/>
    <lineage>
        <taxon>Archaea</taxon>
        <taxon>Thermoproteota</taxon>
    </lineage>
</organism>